<dbReference type="Gene3D" id="3.80.10.10">
    <property type="entry name" value="Ribonuclease Inhibitor"/>
    <property type="match status" value="1"/>
</dbReference>
<dbReference type="InterPro" id="IPR032675">
    <property type="entry name" value="LRR_dom_sf"/>
</dbReference>
<dbReference type="OrthoDB" id="3543113at2759"/>
<organism evidence="1 2">
    <name type="scientific">Mycena venus</name>
    <dbReference type="NCBI Taxonomy" id="2733690"/>
    <lineage>
        <taxon>Eukaryota</taxon>
        <taxon>Fungi</taxon>
        <taxon>Dikarya</taxon>
        <taxon>Basidiomycota</taxon>
        <taxon>Agaricomycotina</taxon>
        <taxon>Agaricomycetes</taxon>
        <taxon>Agaricomycetidae</taxon>
        <taxon>Agaricales</taxon>
        <taxon>Marasmiineae</taxon>
        <taxon>Mycenaceae</taxon>
        <taxon>Mycena</taxon>
    </lineage>
</organism>
<evidence type="ECO:0008006" key="3">
    <source>
        <dbReference type="Google" id="ProtNLM"/>
    </source>
</evidence>
<protein>
    <recommendedName>
        <fullName evidence="3">F-box domain-containing protein</fullName>
    </recommendedName>
</protein>
<proteinExistence type="predicted"/>
<keyword evidence="2" id="KW-1185">Reference proteome</keyword>
<dbReference type="AlphaFoldDB" id="A0A8H7CR43"/>
<reference evidence="1" key="1">
    <citation type="submission" date="2020-05" db="EMBL/GenBank/DDBJ databases">
        <title>Mycena genomes resolve the evolution of fungal bioluminescence.</title>
        <authorList>
            <person name="Tsai I.J."/>
        </authorList>
    </citation>
    <scope>NUCLEOTIDE SEQUENCE</scope>
    <source>
        <strain evidence="1">CCC161011</strain>
    </source>
</reference>
<accession>A0A8H7CR43</accession>
<name>A0A8H7CR43_9AGAR</name>
<comment type="caution">
    <text evidence="1">The sequence shown here is derived from an EMBL/GenBank/DDBJ whole genome shotgun (WGS) entry which is preliminary data.</text>
</comment>
<evidence type="ECO:0000313" key="1">
    <source>
        <dbReference type="EMBL" id="KAF7347154.1"/>
    </source>
</evidence>
<evidence type="ECO:0000313" key="2">
    <source>
        <dbReference type="Proteomes" id="UP000620124"/>
    </source>
</evidence>
<sequence length="495" mass="55790">MHNALRIPEIVHLVVSELNTEGRELVALARTCTRFQNIALDALWRKQTNVVNLIRCMPEDLWETVDVVGIPTLKPRRSTVAADWDRVSVYAHRIRFLICRDPYNPTYLGPELIHVYETLRKGLPGRRILPNLNCLWWHHFPAAYAPFVSLFLGPQITSINVGPQADSDCAMLSALGQSYPDLVFVVIKGGETFLEDPQLGQLYTVVRSLTRVEYLDVEDRLDSETLRHLGLLTSLRTLHIRLPPLLAFPGIADGSLFSDLCVASVSGKISASIALLRTWNNPPVQTFTASLSVPPGMQHVEDLYRALAAHCMHDHLEVLHVGMFLTDLTQTHAGNFFRPLFSFTHLTILRMYVPGGYDLDDTIISDLSHAWPNIRELVFESYSEHRPRCTLLGLYFLSQRCPSLRILEITLDASNVPPLPANVTEHILQDSLISFNVAFSPISEASSVAQFLSSIFSKLVAVSGCPDWREVEVGQGHYERWKNVDQILRARRTEV</sequence>
<dbReference type="EMBL" id="JACAZI010000012">
    <property type="protein sequence ID" value="KAF7347154.1"/>
    <property type="molecule type" value="Genomic_DNA"/>
</dbReference>
<dbReference type="Proteomes" id="UP000620124">
    <property type="component" value="Unassembled WGS sequence"/>
</dbReference>
<gene>
    <name evidence="1" type="ORF">MVEN_01469900</name>
</gene>